<feature type="domain" description="Histidine kinase/HSP90-like ATPase" evidence="3">
    <location>
        <begin position="14"/>
        <end position="124"/>
    </location>
</feature>
<dbReference type="InterPro" id="IPR003594">
    <property type="entry name" value="HATPase_dom"/>
</dbReference>
<name>A0A2T0R2U4_9ACTN</name>
<evidence type="ECO:0000259" key="3">
    <source>
        <dbReference type="Pfam" id="PF13581"/>
    </source>
</evidence>
<dbReference type="CDD" id="cd16936">
    <property type="entry name" value="HATPase_RsbW-like"/>
    <property type="match status" value="1"/>
</dbReference>
<dbReference type="Pfam" id="PF13581">
    <property type="entry name" value="HATPase_c_2"/>
    <property type="match status" value="1"/>
</dbReference>
<keyword evidence="4" id="KW-0808">Transferase</keyword>
<dbReference type="InterPro" id="IPR050267">
    <property type="entry name" value="Anti-sigma-factor_SerPK"/>
</dbReference>
<dbReference type="GO" id="GO:0004674">
    <property type="term" value="F:protein serine/threonine kinase activity"/>
    <property type="evidence" value="ECO:0007669"/>
    <property type="project" value="UniProtKB-KW"/>
</dbReference>
<sequence>MCEVTPPAWIELSIDPQAARTARRFLGEQLCTVHHATVEDEAELLVSELIGNGLRHGLPPLVLTVECDGSAGLRVSVCDHDPTPPVRRDAGADDESGRGMGLVDLVSDDWGVETSPAGKSVWFCLDRSPRAGDVDRVEG</sequence>
<comment type="caution">
    <text evidence="4">The sequence shown here is derived from an EMBL/GenBank/DDBJ whole genome shotgun (WGS) entry which is preliminary data.</text>
</comment>
<feature type="compositionally biased region" description="Basic and acidic residues" evidence="2">
    <location>
        <begin position="78"/>
        <end position="97"/>
    </location>
</feature>
<evidence type="ECO:0000256" key="1">
    <source>
        <dbReference type="ARBA" id="ARBA00022527"/>
    </source>
</evidence>
<evidence type="ECO:0000256" key="2">
    <source>
        <dbReference type="SAM" id="MobiDB-lite"/>
    </source>
</evidence>
<dbReference type="SUPFAM" id="SSF55874">
    <property type="entry name" value="ATPase domain of HSP90 chaperone/DNA topoisomerase II/histidine kinase"/>
    <property type="match status" value="1"/>
</dbReference>
<dbReference type="RefSeq" id="WP_245885425.1">
    <property type="nucleotide sequence ID" value="NZ_PVZF01000007.1"/>
</dbReference>
<dbReference type="Gene3D" id="3.30.565.10">
    <property type="entry name" value="Histidine kinase-like ATPase, C-terminal domain"/>
    <property type="match status" value="1"/>
</dbReference>
<accession>A0A2T0R2U4</accession>
<keyword evidence="4" id="KW-0418">Kinase</keyword>
<organism evidence="4 5">
    <name type="scientific">Kineococcus rhizosphaerae</name>
    <dbReference type="NCBI Taxonomy" id="559628"/>
    <lineage>
        <taxon>Bacteria</taxon>
        <taxon>Bacillati</taxon>
        <taxon>Actinomycetota</taxon>
        <taxon>Actinomycetes</taxon>
        <taxon>Kineosporiales</taxon>
        <taxon>Kineosporiaceae</taxon>
        <taxon>Kineococcus</taxon>
    </lineage>
</organism>
<proteinExistence type="predicted"/>
<dbReference type="PANTHER" id="PTHR35526:SF3">
    <property type="entry name" value="ANTI-SIGMA-F FACTOR RSBW"/>
    <property type="match status" value="1"/>
</dbReference>
<dbReference type="Proteomes" id="UP000238083">
    <property type="component" value="Unassembled WGS sequence"/>
</dbReference>
<dbReference type="PANTHER" id="PTHR35526">
    <property type="entry name" value="ANTI-SIGMA-F FACTOR RSBW-RELATED"/>
    <property type="match status" value="1"/>
</dbReference>
<evidence type="ECO:0000313" key="4">
    <source>
        <dbReference type="EMBL" id="PRY14137.1"/>
    </source>
</evidence>
<protein>
    <submittedName>
        <fullName evidence="4">Anti-sigma regulatory factor (Ser/Thr protein kinase)</fullName>
    </submittedName>
</protein>
<keyword evidence="1" id="KW-0723">Serine/threonine-protein kinase</keyword>
<gene>
    <name evidence="4" type="ORF">CLV37_107256</name>
</gene>
<dbReference type="AlphaFoldDB" id="A0A2T0R2U4"/>
<keyword evidence="5" id="KW-1185">Reference proteome</keyword>
<evidence type="ECO:0000313" key="5">
    <source>
        <dbReference type="Proteomes" id="UP000238083"/>
    </source>
</evidence>
<dbReference type="EMBL" id="PVZF01000007">
    <property type="protein sequence ID" value="PRY14137.1"/>
    <property type="molecule type" value="Genomic_DNA"/>
</dbReference>
<feature type="region of interest" description="Disordered" evidence="2">
    <location>
        <begin position="78"/>
        <end position="98"/>
    </location>
</feature>
<dbReference type="InterPro" id="IPR036890">
    <property type="entry name" value="HATPase_C_sf"/>
</dbReference>
<reference evidence="4 5" key="1">
    <citation type="submission" date="2018-03" db="EMBL/GenBank/DDBJ databases">
        <title>Genomic Encyclopedia of Archaeal and Bacterial Type Strains, Phase II (KMG-II): from individual species to whole genera.</title>
        <authorList>
            <person name="Goeker M."/>
        </authorList>
    </citation>
    <scope>NUCLEOTIDE SEQUENCE [LARGE SCALE GENOMIC DNA]</scope>
    <source>
        <strain evidence="4 5">DSM 19711</strain>
    </source>
</reference>